<dbReference type="SUPFAM" id="SSF140931">
    <property type="entry name" value="Fic-like"/>
    <property type="match status" value="1"/>
</dbReference>
<accession>A0ABY5Z773</accession>
<evidence type="ECO:0000313" key="2">
    <source>
        <dbReference type="EMBL" id="UWZ37886.1"/>
    </source>
</evidence>
<dbReference type="RefSeq" id="WP_260727250.1">
    <property type="nucleotide sequence ID" value="NZ_BAAABS010000033.1"/>
</dbReference>
<name>A0ABY5Z773_9ACTN</name>
<proteinExistence type="predicted"/>
<organism evidence="2 3">
    <name type="scientific">Dactylosporangium roseum</name>
    <dbReference type="NCBI Taxonomy" id="47989"/>
    <lineage>
        <taxon>Bacteria</taxon>
        <taxon>Bacillati</taxon>
        <taxon>Actinomycetota</taxon>
        <taxon>Actinomycetes</taxon>
        <taxon>Micromonosporales</taxon>
        <taxon>Micromonosporaceae</taxon>
        <taxon>Dactylosporangium</taxon>
    </lineage>
</organism>
<evidence type="ECO:0000259" key="1">
    <source>
        <dbReference type="PROSITE" id="PS51459"/>
    </source>
</evidence>
<dbReference type="PROSITE" id="PS51459">
    <property type="entry name" value="FIDO"/>
    <property type="match status" value="1"/>
</dbReference>
<evidence type="ECO:0000313" key="3">
    <source>
        <dbReference type="Proteomes" id="UP001058271"/>
    </source>
</evidence>
<sequence length="160" mass="18567">MSIVTAQVVRYCAEECSWQQSGEVSVADMVDAWRYAHRHRFKPITVRDVLALGRLVEPRKNRGGFRKAGVRVGWDVKMHHDLVPAALDDLLERQPVSSEAEATEWFRQYEEIHPFRDGNGRTGTLLYNWLRDTLPRPVHVPNLWEDPRREVAALQAQEPR</sequence>
<feature type="domain" description="Fido" evidence="1">
    <location>
        <begin position="44"/>
        <end position="160"/>
    </location>
</feature>
<dbReference type="Proteomes" id="UP001058271">
    <property type="component" value="Chromosome"/>
</dbReference>
<dbReference type="InterPro" id="IPR036597">
    <property type="entry name" value="Fido-like_dom_sf"/>
</dbReference>
<reference evidence="2" key="1">
    <citation type="submission" date="2021-04" db="EMBL/GenBank/DDBJ databases">
        <title>Biosynthetic gene clusters of Dactylosporangioum roseum.</title>
        <authorList>
            <person name="Hartkoorn R.C."/>
            <person name="Beaudoing E."/>
            <person name="Hot D."/>
            <person name="Moureu S."/>
        </authorList>
    </citation>
    <scope>NUCLEOTIDE SEQUENCE</scope>
    <source>
        <strain evidence="2">NRRL B-16295</strain>
    </source>
</reference>
<protein>
    <submittedName>
        <fullName evidence="2">Fic family protein</fullName>
    </submittedName>
</protein>
<dbReference type="InterPro" id="IPR003812">
    <property type="entry name" value="Fido"/>
</dbReference>
<dbReference type="Pfam" id="PF02661">
    <property type="entry name" value="Fic"/>
    <property type="match status" value="1"/>
</dbReference>
<dbReference type="Gene3D" id="1.10.3290.10">
    <property type="entry name" value="Fido-like domain"/>
    <property type="match status" value="1"/>
</dbReference>
<keyword evidence="3" id="KW-1185">Reference proteome</keyword>
<dbReference type="EMBL" id="CP073721">
    <property type="protein sequence ID" value="UWZ37886.1"/>
    <property type="molecule type" value="Genomic_DNA"/>
</dbReference>
<gene>
    <name evidence="2" type="ORF">Drose_06315</name>
</gene>